<accession>A0A562SSA1</accession>
<dbReference type="SUPFAM" id="SSF103473">
    <property type="entry name" value="MFS general substrate transporter"/>
    <property type="match status" value="1"/>
</dbReference>
<protein>
    <submittedName>
        <fullName evidence="5">MFS transporter</fullName>
    </submittedName>
</protein>
<evidence type="ECO:0000313" key="5">
    <source>
        <dbReference type="EMBL" id="TWI83998.1"/>
    </source>
</evidence>
<feature type="transmembrane region" description="Helical" evidence="4">
    <location>
        <begin position="327"/>
        <end position="348"/>
    </location>
</feature>
<feature type="transmembrane region" description="Helical" evidence="4">
    <location>
        <begin position="187"/>
        <end position="208"/>
    </location>
</feature>
<feature type="transmembrane region" description="Helical" evidence="4">
    <location>
        <begin position="112"/>
        <end position="134"/>
    </location>
</feature>
<dbReference type="Gene3D" id="1.20.1250.20">
    <property type="entry name" value="MFS general substrate transporter like domains"/>
    <property type="match status" value="2"/>
</dbReference>
<feature type="transmembrane region" description="Helical" evidence="4">
    <location>
        <begin position="21"/>
        <end position="46"/>
    </location>
</feature>
<keyword evidence="6" id="KW-1185">Reference proteome</keyword>
<evidence type="ECO:0000256" key="3">
    <source>
        <dbReference type="ARBA" id="ARBA00023136"/>
    </source>
</evidence>
<feature type="transmembrane region" description="Helical" evidence="4">
    <location>
        <begin position="299"/>
        <end position="321"/>
    </location>
</feature>
<dbReference type="PANTHER" id="PTHR23526:SF2">
    <property type="entry name" value="MAJOR FACILITATOR SUPERFAMILY (MFS) PROFILE DOMAIN-CONTAINING PROTEIN"/>
    <property type="match status" value="1"/>
</dbReference>
<sequence length="487" mass="53777">MNLRPKAVLSEQEVQRGLKLVIGDGLAAEAMTTLTGGAFLVAMALLLGASNFQIGLLASMPTFTHASQLISIWLVRRYNNRRAVAVLCTLLARLPLLVTGCIALFLPGSASIELIIFFLVFYYLFGSIAGPSWNSWIKDLVPEQRMGAYFSRRSSYTQALNVVLSLSVALLVDYIKRNYPQYELNTYAVMFIAGGVIGITGGFILSMAPEPQSYLARENIFRLLKRPLQNRNFRNLLVFNSAWVFALNIATPFFTVFMMKSLGLSLSYIIGLSILSQLCSIFTVRIWGLFADRYSNKTIIAISAPLYIGCFIAWCFVGIYSRLYANLALLAIIHIVTGISTAGINLSLTNIGLKLAPRDDAVVYLSAKNIITSIFSSIAPLIGGILADFFAGRHLSIDATWGGPRLQKTLHLVALHDWNFLFLLGAILALMALDLLGWVRETGEVKKDVVVRVMRSTLKSSLKDAFLIGNLLSWHSQLRAIIKKKTS</sequence>
<keyword evidence="2 4" id="KW-1133">Transmembrane helix</keyword>
<feature type="transmembrane region" description="Helical" evidence="4">
    <location>
        <begin position="52"/>
        <end position="75"/>
    </location>
</feature>
<feature type="transmembrane region" description="Helical" evidence="4">
    <location>
        <begin position="84"/>
        <end position="106"/>
    </location>
</feature>
<proteinExistence type="predicted"/>
<reference evidence="5 6" key="1">
    <citation type="journal article" date="2013" name="Stand. Genomic Sci.">
        <title>Genomic Encyclopedia of Type Strains, Phase I: The one thousand microbial genomes (KMG-I) project.</title>
        <authorList>
            <person name="Kyrpides N.C."/>
            <person name="Woyke T."/>
            <person name="Eisen J.A."/>
            <person name="Garrity G."/>
            <person name="Lilburn T.G."/>
            <person name="Beck B.J."/>
            <person name="Whitman W.B."/>
            <person name="Hugenholtz P."/>
            <person name="Klenk H.P."/>
        </authorList>
    </citation>
    <scope>NUCLEOTIDE SEQUENCE [LARGE SCALE GENOMIC DNA]</scope>
    <source>
        <strain evidence="5 6">DSM 13484</strain>
    </source>
</reference>
<dbReference type="AlphaFoldDB" id="A0A562SSA1"/>
<evidence type="ECO:0000256" key="4">
    <source>
        <dbReference type="SAM" id="Phobius"/>
    </source>
</evidence>
<feature type="transmembrane region" description="Helical" evidence="4">
    <location>
        <begin position="155"/>
        <end position="175"/>
    </location>
</feature>
<keyword evidence="1 4" id="KW-0812">Transmembrane</keyword>
<comment type="caution">
    <text evidence="5">The sequence shown here is derived from an EMBL/GenBank/DDBJ whole genome shotgun (WGS) entry which is preliminary data.</text>
</comment>
<evidence type="ECO:0000256" key="1">
    <source>
        <dbReference type="ARBA" id="ARBA00022692"/>
    </source>
</evidence>
<dbReference type="Pfam" id="PF07690">
    <property type="entry name" value="MFS_1"/>
    <property type="match status" value="1"/>
</dbReference>
<dbReference type="CDD" id="cd06174">
    <property type="entry name" value="MFS"/>
    <property type="match status" value="1"/>
</dbReference>
<organism evidence="5 6">
    <name type="scientific">Chitinophaga japonensis</name>
    <name type="common">Flexibacter japonensis</name>
    <dbReference type="NCBI Taxonomy" id="104662"/>
    <lineage>
        <taxon>Bacteria</taxon>
        <taxon>Pseudomonadati</taxon>
        <taxon>Bacteroidota</taxon>
        <taxon>Chitinophagia</taxon>
        <taxon>Chitinophagales</taxon>
        <taxon>Chitinophagaceae</taxon>
        <taxon>Chitinophaga</taxon>
    </lineage>
</organism>
<dbReference type="OrthoDB" id="9772882at2"/>
<gene>
    <name evidence="5" type="ORF">LX66_4359</name>
</gene>
<feature type="transmembrane region" description="Helical" evidence="4">
    <location>
        <begin position="265"/>
        <end position="287"/>
    </location>
</feature>
<name>A0A562SSA1_CHIJA</name>
<dbReference type="InterPro" id="IPR011701">
    <property type="entry name" value="MFS"/>
</dbReference>
<evidence type="ECO:0000313" key="6">
    <source>
        <dbReference type="Proteomes" id="UP000316778"/>
    </source>
</evidence>
<dbReference type="InterPro" id="IPR052528">
    <property type="entry name" value="Sugar_transport-like"/>
</dbReference>
<keyword evidence="3 4" id="KW-0472">Membrane</keyword>
<feature type="transmembrane region" description="Helical" evidence="4">
    <location>
        <begin position="236"/>
        <end position="259"/>
    </location>
</feature>
<dbReference type="InterPro" id="IPR036259">
    <property type="entry name" value="MFS_trans_sf"/>
</dbReference>
<dbReference type="EMBL" id="VLLG01000005">
    <property type="protein sequence ID" value="TWI83998.1"/>
    <property type="molecule type" value="Genomic_DNA"/>
</dbReference>
<feature type="transmembrane region" description="Helical" evidence="4">
    <location>
        <begin position="369"/>
        <end position="391"/>
    </location>
</feature>
<dbReference type="GO" id="GO:0022857">
    <property type="term" value="F:transmembrane transporter activity"/>
    <property type="evidence" value="ECO:0007669"/>
    <property type="project" value="InterPro"/>
</dbReference>
<evidence type="ECO:0000256" key="2">
    <source>
        <dbReference type="ARBA" id="ARBA00022989"/>
    </source>
</evidence>
<dbReference type="Proteomes" id="UP000316778">
    <property type="component" value="Unassembled WGS sequence"/>
</dbReference>
<dbReference type="RefSeq" id="WP_145717475.1">
    <property type="nucleotide sequence ID" value="NZ_BAAAFY010000002.1"/>
</dbReference>
<feature type="transmembrane region" description="Helical" evidence="4">
    <location>
        <begin position="418"/>
        <end position="439"/>
    </location>
</feature>
<dbReference type="PANTHER" id="PTHR23526">
    <property type="entry name" value="INTEGRAL MEMBRANE TRANSPORT PROTEIN-RELATED"/>
    <property type="match status" value="1"/>
</dbReference>